<dbReference type="GO" id="GO:0030288">
    <property type="term" value="C:outer membrane-bounded periplasmic space"/>
    <property type="evidence" value="ECO:0007669"/>
    <property type="project" value="TreeGrafter"/>
</dbReference>
<dbReference type="EMBL" id="JAAIFS010000001">
    <property type="protein sequence ID" value="NEV86243.1"/>
    <property type="molecule type" value="Genomic_DNA"/>
</dbReference>
<feature type="domain" description="Fe/B12 periplasmic-binding" evidence="6">
    <location>
        <begin position="72"/>
        <end position="350"/>
    </location>
</feature>
<dbReference type="InterPro" id="IPR051313">
    <property type="entry name" value="Bact_iron-sidero_bind"/>
</dbReference>
<protein>
    <submittedName>
        <fullName evidence="7">Iron-siderophore ABC transporter substrate-binding protein</fullName>
    </submittedName>
</protein>
<comment type="caution">
    <text evidence="7">The sequence shown here is derived from an EMBL/GenBank/DDBJ whole genome shotgun (WGS) entry which is preliminary data.</text>
</comment>
<evidence type="ECO:0000256" key="5">
    <source>
        <dbReference type="SAM" id="SignalP"/>
    </source>
</evidence>
<feature type="chain" id="PRO_5038400590" evidence="5">
    <location>
        <begin position="30"/>
        <end position="350"/>
    </location>
</feature>
<dbReference type="FunFam" id="3.40.50.1980:FF:000036">
    <property type="entry name" value="Probable periplasmic iron-transport lipoprotein"/>
    <property type="match status" value="1"/>
</dbReference>
<keyword evidence="4 5" id="KW-0732">Signal</keyword>
<dbReference type="GO" id="GO:1901678">
    <property type="term" value="P:iron coordination entity transport"/>
    <property type="evidence" value="ECO:0007669"/>
    <property type="project" value="UniProtKB-ARBA"/>
</dbReference>
<dbReference type="SUPFAM" id="SSF53807">
    <property type="entry name" value="Helical backbone' metal receptor"/>
    <property type="match status" value="1"/>
</dbReference>
<evidence type="ECO:0000256" key="2">
    <source>
        <dbReference type="ARBA" id="ARBA00008814"/>
    </source>
</evidence>
<evidence type="ECO:0000313" key="7">
    <source>
        <dbReference type="EMBL" id="NEV86243.1"/>
    </source>
</evidence>
<dbReference type="Gene3D" id="3.40.50.1980">
    <property type="entry name" value="Nitrogenase molybdenum iron protein domain"/>
    <property type="match status" value="2"/>
</dbReference>
<dbReference type="PANTHER" id="PTHR30532:SF24">
    <property type="entry name" value="FERRIC ENTEROBACTIN-BINDING PERIPLASMIC PROTEIN FEPB"/>
    <property type="match status" value="1"/>
</dbReference>
<sequence>MLLRTTRMKPWRRLAAALSAAALGVGLLAGCGSDSDDSADQAGGATPAAAGAFPVTVEHAFGTTKIDKAPERVVSVGYTDDQTVLAFGIKPVGMVDQYPNPAGQSPDINTQWPWVKDKWGDSKPEVVMKNGDTGPNYEKIAALRPDLIVAVYSEIDRAAYDKLSKIAPTVGRTKGEKEPFSAPWQDNALHIAKALGKAEEGEKMVADIQGKLDAAKQAHPGFADQTAVVLSWYKDSVAPFTSTDVRGRLVTGIGFKYQTEIDKVAGGDFYTTLSPERVDLVDVDRIFVINDKADQDALKKFELFTNLDAVKNGKVSYLLDSEGPAVGAAISQGTLLSMPYAVDELVKSAG</sequence>
<comment type="subcellular location">
    <subcellularLocation>
        <location evidence="1">Cell envelope</location>
    </subcellularLocation>
</comment>
<keyword evidence="3" id="KW-0813">Transport</keyword>
<dbReference type="AlphaFoldDB" id="A0A6B3QDJ9"/>
<evidence type="ECO:0000256" key="4">
    <source>
        <dbReference type="ARBA" id="ARBA00022729"/>
    </source>
</evidence>
<dbReference type="PROSITE" id="PS51257">
    <property type="entry name" value="PROKAR_LIPOPROTEIN"/>
    <property type="match status" value="1"/>
</dbReference>
<comment type="similarity">
    <text evidence="2">Belongs to the bacterial solute-binding protein 8 family.</text>
</comment>
<dbReference type="FunFam" id="3.40.50.1980:FF:000071">
    <property type="entry name" value="Iron complex transport system substrate-binding protein"/>
    <property type="match status" value="1"/>
</dbReference>
<dbReference type="CDD" id="cd01146">
    <property type="entry name" value="FhuD"/>
    <property type="match status" value="1"/>
</dbReference>
<dbReference type="Pfam" id="PF01497">
    <property type="entry name" value="Peripla_BP_2"/>
    <property type="match status" value="1"/>
</dbReference>
<proteinExistence type="inferred from homology"/>
<gene>
    <name evidence="7" type="ORF">GUR47_06000</name>
</gene>
<accession>A0A6B3QDJ9</accession>
<evidence type="ECO:0000256" key="1">
    <source>
        <dbReference type="ARBA" id="ARBA00004196"/>
    </source>
</evidence>
<dbReference type="RefSeq" id="WP_164457773.1">
    <property type="nucleotide sequence ID" value="NZ_JAAIFS010000001.1"/>
</dbReference>
<organism evidence="7">
    <name type="scientific">Streptomyces tendae</name>
    <dbReference type="NCBI Taxonomy" id="1932"/>
    <lineage>
        <taxon>Bacteria</taxon>
        <taxon>Bacillati</taxon>
        <taxon>Actinomycetota</taxon>
        <taxon>Actinomycetes</taxon>
        <taxon>Kitasatosporales</taxon>
        <taxon>Streptomycetaceae</taxon>
        <taxon>Streptomyces</taxon>
    </lineage>
</organism>
<feature type="signal peptide" evidence="5">
    <location>
        <begin position="1"/>
        <end position="29"/>
    </location>
</feature>
<dbReference type="PROSITE" id="PS50983">
    <property type="entry name" value="FE_B12_PBP"/>
    <property type="match status" value="1"/>
</dbReference>
<evidence type="ECO:0000256" key="3">
    <source>
        <dbReference type="ARBA" id="ARBA00022448"/>
    </source>
</evidence>
<evidence type="ECO:0000259" key="6">
    <source>
        <dbReference type="PROSITE" id="PS50983"/>
    </source>
</evidence>
<dbReference type="PANTHER" id="PTHR30532">
    <property type="entry name" value="IRON III DICITRATE-BINDING PERIPLASMIC PROTEIN"/>
    <property type="match status" value="1"/>
</dbReference>
<reference evidence="7" key="1">
    <citation type="journal article" date="2020" name="Microorganisms">
        <title>Isolation, Genomic and Metabolomic Characterization of Streptomyces tendae VITAKN with Quorum Sensing Inhibitory Activity from Southern India.</title>
        <authorList>
            <person name="Ishaque N.M."/>
            <person name="Burgsdorf I."/>
            <person name="Limlingan Malit J.J."/>
            <person name="Saha S."/>
            <person name="Teta R."/>
            <person name="Ewe D."/>
            <person name="Kannabiran K."/>
            <person name="Hrouzek P."/>
            <person name="Steindler L."/>
            <person name="Costantino V."/>
            <person name="Saurav K."/>
        </authorList>
    </citation>
    <scope>NUCLEOTIDE SEQUENCE</scope>
    <source>
        <strain evidence="7">VITAKN</strain>
    </source>
</reference>
<name>A0A6B3QDJ9_STRTE</name>
<dbReference type="InterPro" id="IPR002491">
    <property type="entry name" value="ABC_transptr_periplasmic_BD"/>
</dbReference>